<sequence>MQSGPATTQPLNFVPHFDAAALQHHSDSAEAVDKLVDQRMESTNQEVQAVEQHVDQHAEPAARINHPINLTADQIMRPNVPRAHTVDQTLQQIKDQPIKTVDQIDGSGLDHQLVTHIDQMEGSNLERPSPSTEHGKDTLDHPSNDDVNTPLCAWNDKGSQGIVSALMKPQSVEAMKKS</sequence>
<evidence type="ECO:0000313" key="1">
    <source>
        <dbReference type="EMBL" id="KAJ8620018.1"/>
    </source>
</evidence>
<keyword evidence="2" id="KW-1185">Reference proteome</keyword>
<reference evidence="1 2" key="1">
    <citation type="journal article" date="2022" name="Hortic Res">
        <title>A haplotype resolved chromosomal level avocado genome allows analysis of novel avocado genes.</title>
        <authorList>
            <person name="Nath O."/>
            <person name="Fletcher S.J."/>
            <person name="Hayward A."/>
            <person name="Shaw L.M."/>
            <person name="Masouleh A.K."/>
            <person name="Furtado A."/>
            <person name="Henry R.J."/>
            <person name="Mitter N."/>
        </authorList>
    </citation>
    <scope>NUCLEOTIDE SEQUENCE [LARGE SCALE GENOMIC DNA]</scope>
    <source>
        <strain evidence="2">cv. Hass</strain>
    </source>
</reference>
<gene>
    <name evidence="1" type="ORF">MRB53_028547</name>
</gene>
<dbReference type="EMBL" id="CM056817">
    <property type="protein sequence ID" value="KAJ8620018.1"/>
    <property type="molecule type" value="Genomic_DNA"/>
</dbReference>
<proteinExistence type="predicted"/>
<name>A0ACC2KG20_PERAE</name>
<accession>A0ACC2KG20</accession>
<dbReference type="Proteomes" id="UP001234297">
    <property type="component" value="Chromosome 9"/>
</dbReference>
<organism evidence="1 2">
    <name type="scientific">Persea americana</name>
    <name type="common">Avocado</name>
    <dbReference type="NCBI Taxonomy" id="3435"/>
    <lineage>
        <taxon>Eukaryota</taxon>
        <taxon>Viridiplantae</taxon>
        <taxon>Streptophyta</taxon>
        <taxon>Embryophyta</taxon>
        <taxon>Tracheophyta</taxon>
        <taxon>Spermatophyta</taxon>
        <taxon>Magnoliopsida</taxon>
        <taxon>Magnoliidae</taxon>
        <taxon>Laurales</taxon>
        <taxon>Lauraceae</taxon>
        <taxon>Persea</taxon>
    </lineage>
</organism>
<evidence type="ECO:0000313" key="2">
    <source>
        <dbReference type="Proteomes" id="UP001234297"/>
    </source>
</evidence>
<protein>
    <submittedName>
        <fullName evidence="1">Uncharacterized protein</fullName>
    </submittedName>
</protein>
<comment type="caution">
    <text evidence="1">The sequence shown here is derived from an EMBL/GenBank/DDBJ whole genome shotgun (WGS) entry which is preliminary data.</text>
</comment>